<dbReference type="GO" id="GO:0004553">
    <property type="term" value="F:hydrolase activity, hydrolyzing O-glycosyl compounds"/>
    <property type="evidence" value="ECO:0007669"/>
    <property type="project" value="UniProtKB-ARBA"/>
</dbReference>
<dbReference type="SUPFAM" id="SSF48208">
    <property type="entry name" value="Six-hairpin glycosidases"/>
    <property type="match status" value="1"/>
</dbReference>
<dbReference type="AlphaFoldDB" id="A0A077WQY9"/>
<name>A0A077WQY9_9FUNG</name>
<feature type="domain" description="Trehalase-like N-terminal" evidence="2">
    <location>
        <begin position="65"/>
        <end position="163"/>
    </location>
</feature>
<organism evidence="3">
    <name type="scientific">Lichtheimia ramosa</name>
    <dbReference type="NCBI Taxonomy" id="688394"/>
    <lineage>
        <taxon>Eukaryota</taxon>
        <taxon>Fungi</taxon>
        <taxon>Fungi incertae sedis</taxon>
        <taxon>Mucoromycota</taxon>
        <taxon>Mucoromycotina</taxon>
        <taxon>Mucoromycetes</taxon>
        <taxon>Mucorales</taxon>
        <taxon>Lichtheimiaceae</taxon>
        <taxon>Lichtheimia</taxon>
    </lineage>
</organism>
<dbReference type="PANTHER" id="PTHR31616:SF0">
    <property type="entry name" value="GLUCAN 1,4-ALPHA-GLUCOSIDASE"/>
    <property type="match status" value="1"/>
</dbReference>
<dbReference type="EMBL" id="LK023329">
    <property type="protein sequence ID" value="CDS09097.1"/>
    <property type="molecule type" value="Genomic_DNA"/>
</dbReference>
<evidence type="ECO:0000313" key="3">
    <source>
        <dbReference type="EMBL" id="CDS09097.1"/>
    </source>
</evidence>
<evidence type="ECO:0000259" key="2">
    <source>
        <dbReference type="Pfam" id="PF19291"/>
    </source>
</evidence>
<dbReference type="InterPro" id="IPR012341">
    <property type="entry name" value="6hp_glycosidase-like_sf"/>
</dbReference>
<dbReference type="OrthoDB" id="406733at2759"/>
<reference evidence="3" key="1">
    <citation type="journal article" date="2014" name="Genome Announc.">
        <title>De novo whole-genome sequence and genome annotation of Lichtheimia ramosa.</title>
        <authorList>
            <person name="Linde J."/>
            <person name="Schwartze V."/>
            <person name="Binder U."/>
            <person name="Lass-Florl C."/>
            <person name="Voigt K."/>
            <person name="Horn F."/>
        </authorList>
    </citation>
    <scope>NUCLEOTIDE SEQUENCE</scope>
    <source>
        <strain evidence="3">JMRC FSU:6197</strain>
    </source>
</reference>
<proteinExistence type="predicted"/>
<sequence length="734" mass="84497">MEDRERDQSYCLQLDTEIAAKREPATPLPEGVRYVADTRRQSINPTQTHNTNTETTRCNVRSRGYLPIENYGMIGNMRTVALCGTDGSIDFCCYPKFDSPSIFCRLLDKNKGGHFSLRPKTHTSNKQQYLPNGNILTTRFLSDDGVAQITDYMHLPETSQRTSTKPLLPWIIRTVEVIRGTVSFDLELYPAFNYAMDKHTTEIERRGTQEEEAPRLYPEDEISYYVGAERVVFRSESLTMDFRYLAKCGDYECPMVHIRKDEDNSDLTGPGIKGEFQLQETQQVTFVLRQVPPSRPAPENETYIATKQRLALDPPLTVSLVEALFRQTANYWQKWIGGSRYRGRWREHVMRSALTLKMLTYEPTGAVVAAPTFSLPEAIGGSRNWDYRFVWIRDASFTIYAFLRLGLTEEADKYMNYIADRCKDLNPDGSLNIMYSIDGEKYLEEKELLHLDGYHGSRPVRVGNGAYDHLQLDIYGELLDGLYLYNKYGKPISYDIWCSVRKLVNYVCDNYNRPDMSIWEVRGKKQNFTYSRVMCWVAIDRGIRLSEKRMFPCLERDRWLKTRDTIYEEIMTKCWNPKLEIFTQGIESPDALDSSVLIMPLVFFMAPNDPRMISTIKHILLPPEKGGLTANNLVFRYNFLTTDDGVGGLEGAFSMCTFWLVEALARAGKYDTRLLRRAIVMFEEMVSYSNHVGLFSEEIARSGEMLGNTPQAFSHLSFISAAFNLDRVLDETRS</sequence>
<dbReference type="InterPro" id="IPR045582">
    <property type="entry name" value="Trehalase-like_N"/>
</dbReference>
<dbReference type="PANTHER" id="PTHR31616">
    <property type="entry name" value="TREHALASE"/>
    <property type="match status" value="1"/>
</dbReference>
<dbReference type="Pfam" id="PF19291">
    <property type="entry name" value="TREH_N"/>
    <property type="match status" value="1"/>
</dbReference>
<feature type="domain" description="GH15-like" evidence="1">
    <location>
        <begin position="345"/>
        <end position="722"/>
    </location>
</feature>
<gene>
    <name evidence="3" type="ORF">LRAMOSA10457</name>
</gene>
<dbReference type="Pfam" id="PF00723">
    <property type="entry name" value="Glyco_hydro_15"/>
    <property type="match status" value="1"/>
</dbReference>
<evidence type="ECO:0000259" key="1">
    <source>
        <dbReference type="Pfam" id="PF00723"/>
    </source>
</evidence>
<dbReference type="InterPro" id="IPR011613">
    <property type="entry name" value="GH15-like"/>
</dbReference>
<dbReference type="Gene3D" id="1.50.10.10">
    <property type="match status" value="1"/>
</dbReference>
<dbReference type="InterPro" id="IPR008928">
    <property type="entry name" value="6-hairpin_glycosidase_sf"/>
</dbReference>
<protein>
    <submittedName>
        <fullName evidence="3">Uncharacterized protein</fullName>
    </submittedName>
</protein>
<accession>A0A077WQY9</accession>
<dbReference type="GO" id="GO:0005975">
    <property type="term" value="P:carbohydrate metabolic process"/>
    <property type="evidence" value="ECO:0007669"/>
    <property type="project" value="InterPro"/>
</dbReference>